<keyword evidence="1" id="KW-1133">Transmembrane helix</keyword>
<evidence type="ECO:0000313" key="3">
    <source>
        <dbReference type="Proteomes" id="UP000765509"/>
    </source>
</evidence>
<sequence length="366" mass="41064">MVAFSYGEWDYICQVSPQSICNLFYRQLLIHPEHGVQSAPDPYLNLPDNSSQRDLLISKSGIGIRSNCSINRMGTLIDDGSRHSAGNIANILVCCLASLFVFHLAFRASRRKAAVGRIEVILFFSVYGLSLIFQLFDTGSIITQGSSAIVWLTSIRLSLIVILYACLIWIGFLGLQLIEDGTPASLLPLLFSCLILFIGSIYIFLDTGFGISNYFASQPASHLYSPWTFSLIILWPFIALSLFTVMTSIVSIQILSEIKPLKMLFGSILMLIIGTLFRWIISPSICRSSRSRVDGSFLATLFETFSIGLFYKLWTSLTEAEWEEFEGLNPQFDSNVLSGRYLEKGQPFLPDQNVEPGQTYNFRRDN</sequence>
<feature type="transmembrane region" description="Helical" evidence="1">
    <location>
        <begin position="186"/>
        <end position="205"/>
    </location>
</feature>
<organism evidence="2 3">
    <name type="scientific">Austropuccinia psidii MF-1</name>
    <dbReference type="NCBI Taxonomy" id="1389203"/>
    <lineage>
        <taxon>Eukaryota</taxon>
        <taxon>Fungi</taxon>
        <taxon>Dikarya</taxon>
        <taxon>Basidiomycota</taxon>
        <taxon>Pucciniomycotina</taxon>
        <taxon>Pucciniomycetes</taxon>
        <taxon>Pucciniales</taxon>
        <taxon>Sphaerophragmiaceae</taxon>
        <taxon>Austropuccinia</taxon>
    </lineage>
</organism>
<dbReference type="Pfam" id="PF12271">
    <property type="entry name" value="Chs7"/>
    <property type="match status" value="1"/>
</dbReference>
<dbReference type="OrthoDB" id="5582162at2759"/>
<dbReference type="GO" id="GO:0051082">
    <property type="term" value="F:unfolded protein binding"/>
    <property type="evidence" value="ECO:0007669"/>
    <property type="project" value="TreeGrafter"/>
</dbReference>
<evidence type="ECO:0000313" key="2">
    <source>
        <dbReference type="EMBL" id="MBW0556062.1"/>
    </source>
</evidence>
<protein>
    <recommendedName>
        <fullName evidence="4">Chitin synthase export chaperone</fullName>
    </recommendedName>
</protein>
<keyword evidence="1" id="KW-0812">Transmembrane</keyword>
<name>A0A9Q3J5G1_9BASI</name>
<accession>A0A9Q3J5G1</accession>
<feature type="transmembrane region" description="Helical" evidence="1">
    <location>
        <begin position="88"/>
        <end position="106"/>
    </location>
</feature>
<feature type="transmembrane region" description="Helical" evidence="1">
    <location>
        <begin position="118"/>
        <end position="136"/>
    </location>
</feature>
<comment type="caution">
    <text evidence="2">The sequence shown here is derived from an EMBL/GenBank/DDBJ whole genome shotgun (WGS) entry which is preliminary data.</text>
</comment>
<proteinExistence type="predicted"/>
<feature type="transmembrane region" description="Helical" evidence="1">
    <location>
        <begin position="148"/>
        <end position="174"/>
    </location>
</feature>
<feature type="transmembrane region" description="Helical" evidence="1">
    <location>
        <begin position="263"/>
        <end position="281"/>
    </location>
</feature>
<dbReference type="PANTHER" id="PTHR35329">
    <property type="entry name" value="CHITIN SYNTHASE EXPORT CHAPERONE"/>
    <property type="match status" value="1"/>
</dbReference>
<keyword evidence="3" id="KW-1185">Reference proteome</keyword>
<dbReference type="Proteomes" id="UP000765509">
    <property type="component" value="Unassembled WGS sequence"/>
</dbReference>
<dbReference type="InterPro" id="IPR022057">
    <property type="entry name" value="Chs7"/>
</dbReference>
<feature type="transmembrane region" description="Helical" evidence="1">
    <location>
        <begin position="225"/>
        <end position="251"/>
    </location>
</feature>
<gene>
    <name evidence="2" type="ORF">O181_095777</name>
</gene>
<dbReference type="GO" id="GO:0005789">
    <property type="term" value="C:endoplasmic reticulum membrane"/>
    <property type="evidence" value="ECO:0007669"/>
    <property type="project" value="TreeGrafter"/>
</dbReference>
<dbReference type="AlphaFoldDB" id="A0A9Q3J5G1"/>
<dbReference type="GO" id="GO:0006457">
    <property type="term" value="P:protein folding"/>
    <property type="evidence" value="ECO:0007669"/>
    <property type="project" value="TreeGrafter"/>
</dbReference>
<evidence type="ECO:0008006" key="4">
    <source>
        <dbReference type="Google" id="ProtNLM"/>
    </source>
</evidence>
<reference evidence="2" key="1">
    <citation type="submission" date="2021-03" db="EMBL/GenBank/DDBJ databases">
        <title>Draft genome sequence of rust myrtle Austropuccinia psidii MF-1, a brazilian biotype.</title>
        <authorList>
            <person name="Quecine M.C."/>
            <person name="Pachon D.M.R."/>
            <person name="Bonatelli M.L."/>
            <person name="Correr F.H."/>
            <person name="Franceschini L.M."/>
            <person name="Leite T.F."/>
            <person name="Margarido G.R.A."/>
            <person name="Almeida C.A."/>
            <person name="Ferrarezi J.A."/>
            <person name="Labate C.A."/>
        </authorList>
    </citation>
    <scope>NUCLEOTIDE SEQUENCE</scope>
    <source>
        <strain evidence="2">MF-1</strain>
    </source>
</reference>
<dbReference type="PANTHER" id="PTHR35329:SF1">
    <property type="entry name" value="CHITIN SYNTHASE EXPORT CHAPERONE"/>
    <property type="match status" value="1"/>
</dbReference>
<dbReference type="EMBL" id="AVOT02063312">
    <property type="protein sequence ID" value="MBW0556062.1"/>
    <property type="molecule type" value="Genomic_DNA"/>
</dbReference>
<keyword evidence="1" id="KW-0472">Membrane</keyword>
<evidence type="ECO:0000256" key="1">
    <source>
        <dbReference type="SAM" id="Phobius"/>
    </source>
</evidence>